<keyword evidence="1" id="KW-0489">Methyltransferase</keyword>
<proteinExistence type="predicted"/>
<dbReference type="SUPFAM" id="SSF53335">
    <property type="entry name" value="S-adenosyl-L-methionine-dependent methyltransferases"/>
    <property type="match status" value="1"/>
</dbReference>
<dbReference type="InterPro" id="IPR012967">
    <property type="entry name" value="COMT_dimerisation"/>
</dbReference>
<dbReference type="InterPro" id="IPR001077">
    <property type="entry name" value="COMT_C"/>
</dbReference>
<dbReference type="PANTHER" id="PTHR43712:SF2">
    <property type="entry name" value="O-METHYLTRANSFERASE CICE"/>
    <property type="match status" value="1"/>
</dbReference>
<evidence type="ECO:0000259" key="5">
    <source>
        <dbReference type="Pfam" id="PF00891"/>
    </source>
</evidence>
<organism evidence="7 8">
    <name type="scientific">Candidatus Criblamydia sequanensis CRIB-18</name>
    <dbReference type="NCBI Taxonomy" id="1437425"/>
    <lineage>
        <taxon>Bacteria</taxon>
        <taxon>Pseudomonadati</taxon>
        <taxon>Chlamydiota</taxon>
        <taxon>Chlamydiia</taxon>
        <taxon>Parachlamydiales</taxon>
        <taxon>Candidatus Criblamydiaceae</taxon>
        <taxon>Candidatus Criblamydia</taxon>
    </lineage>
</organism>
<dbReference type="AlphaFoldDB" id="A0A090DW85"/>
<reference evidence="7" key="2">
    <citation type="submission" date="2014-09" db="EMBL/GenBank/DDBJ databases">
        <title>Criblamydia sequanensis harbors a mega-plasmid encoding arsenite resistance.</title>
        <authorList>
            <person name="Bertelli C."/>
            <person name="Goesmann A."/>
            <person name="Greub G."/>
        </authorList>
    </citation>
    <scope>NUCLEOTIDE SEQUENCE [LARGE SCALE GENOMIC DNA]</scope>
    <source>
        <strain evidence="7">CRIB-18</strain>
    </source>
</reference>
<dbReference type="InterPro" id="IPR016461">
    <property type="entry name" value="COMT-like"/>
</dbReference>
<protein>
    <submittedName>
        <fullName evidence="7">O-methyltransferase</fullName>
    </submittedName>
</protein>
<keyword evidence="2" id="KW-0808">Transferase</keyword>
<dbReference type="InterPro" id="IPR029063">
    <property type="entry name" value="SAM-dependent_MTases_sf"/>
</dbReference>
<keyword evidence="8" id="KW-1185">Reference proteome</keyword>
<dbReference type="CDD" id="cd02440">
    <property type="entry name" value="AdoMet_MTases"/>
    <property type="match status" value="1"/>
</dbReference>
<evidence type="ECO:0000313" key="7">
    <source>
        <dbReference type="EMBL" id="CDR33164.1"/>
    </source>
</evidence>
<dbReference type="EMBL" id="CCEJ010000001">
    <property type="protein sequence ID" value="CDR33164.1"/>
    <property type="molecule type" value="Genomic_DNA"/>
</dbReference>
<name>A0A090DW85_9BACT</name>
<dbReference type="PIRSF" id="PIRSF005739">
    <property type="entry name" value="O-mtase"/>
    <property type="match status" value="1"/>
</dbReference>
<evidence type="ECO:0000256" key="2">
    <source>
        <dbReference type="ARBA" id="ARBA00022679"/>
    </source>
</evidence>
<dbReference type="GO" id="GO:0032259">
    <property type="term" value="P:methylation"/>
    <property type="evidence" value="ECO:0007669"/>
    <property type="project" value="UniProtKB-KW"/>
</dbReference>
<evidence type="ECO:0000313" key="8">
    <source>
        <dbReference type="Proteomes" id="UP000031552"/>
    </source>
</evidence>
<dbReference type="Gene3D" id="3.40.50.150">
    <property type="entry name" value="Vaccinia Virus protein VP39"/>
    <property type="match status" value="1"/>
</dbReference>
<dbReference type="GO" id="GO:0008171">
    <property type="term" value="F:O-methyltransferase activity"/>
    <property type="evidence" value="ECO:0007669"/>
    <property type="project" value="InterPro"/>
</dbReference>
<dbReference type="GO" id="GO:0046983">
    <property type="term" value="F:protein dimerization activity"/>
    <property type="evidence" value="ECO:0007669"/>
    <property type="project" value="InterPro"/>
</dbReference>
<dbReference type="RefSeq" id="WP_041016648.1">
    <property type="nucleotide sequence ID" value="NZ_CCEJ010000001.1"/>
</dbReference>
<gene>
    <name evidence="7" type="ORF">CSEC_0325</name>
</gene>
<keyword evidence="3" id="KW-0949">S-adenosyl-L-methionine</keyword>
<comment type="caution">
    <text evidence="7">The sequence shown here is derived from an EMBL/GenBank/DDBJ whole genome shotgun (WGS) entry which is preliminary data.</text>
</comment>
<dbReference type="OrthoDB" id="7418600at2"/>
<dbReference type="PANTHER" id="PTHR43712">
    <property type="entry name" value="PUTATIVE (AFU_ORTHOLOGUE AFUA_4G14580)-RELATED"/>
    <property type="match status" value="1"/>
</dbReference>
<dbReference type="InterPro" id="IPR036390">
    <property type="entry name" value="WH_DNA-bd_sf"/>
</dbReference>
<evidence type="ECO:0000256" key="3">
    <source>
        <dbReference type="ARBA" id="ARBA00022691"/>
    </source>
</evidence>
<dbReference type="SUPFAM" id="SSF46785">
    <property type="entry name" value="Winged helix' DNA-binding domain"/>
    <property type="match status" value="1"/>
</dbReference>
<reference evidence="7" key="1">
    <citation type="submission" date="2013-12" db="EMBL/GenBank/DDBJ databases">
        <authorList>
            <person name="Linke B."/>
        </authorList>
    </citation>
    <scope>NUCLEOTIDE SEQUENCE [LARGE SCALE GENOMIC DNA]</scope>
    <source>
        <strain evidence="7">CRIB-18</strain>
    </source>
</reference>
<evidence type="ECO:0000256" key="1">
    <source>
        <dbReference type="ARBA" id="ARBA00022603"/>
    </source>
</evidence>
<feature type="domain" description="O-methyltransferase dimerisation" evidence="6">
    <location>
        <begin position="36"/>
        <end position="111"/>
    </location>
</feature>
<dbReference type="Pfam" id="PF08100">
    <property type="entry name" value="Dimerisation"/>
    <property type="match status" value="1"/>
</dbReference>
<feature type="domain" description="O-methyltransferase C-terminal" evidence="5">
    <location>
        <begin position="145"/>
        <end position="338"/>
    </location>
</feature>
<dbReference type="PROSITE" id="PS51683">
    <property type="entry name" value="SAM_OMT_II"/>
    <property type="match status" value="1"/>
</dbReference>
<dbReference type="STRING" id="1437425.CSEC_0325"/>
<accession>A0A090DW85</accession>
<dbReference type="InterPro" id="IPR036388">
    <property type="entry name" value="WH-like_DNA-bd_sf"/>
</dbReference>
<dbReference type="eggNOG" id="COG2226">
    <property type="taxonomic scope" value="Bacteria"/>
</dbReference>
<feature type="active site" description="Proton acceptor" evidence="4">
    <location>
        <position position="267"/>
    </location>
</feature>
<dbReference type="Proteomes" id="UP000031552">
    <property type="component" value="Unassembled WGS sequence"/>
</dbReference>
<dbReference type="Pfam" id="PF00891">
    <property type="entry name" value="Methyltransf_2"/>
    <property type="match status" value="1"/>
</dbReference>
<evidence type="ECO:0000256" key="4">
    <source>
        <dbReference type="PIRSR" id="PIRSR005739-1"/>
    </source>
</evidence>
<dbReference type="Gene3D" id="1.10.10.10">
    <property type="entry name" value="Winged helix-like DNA-binding domain superfamily/Winged helix DNA-binding domain"/>
    <property type="match status" value="1"/>
</dbReference>
<evidence type="ECO:0000259" key="6">
    <source>
        <dbReference type="Pfam" id="PF08100"/>
    </source>
</evidence>
<sequence length="358" mass="40649">MKLFFKYFLVLSVLVTPLPLTSMEKDEAAREKLLMLLSGEWVTRGVYAATELGIADHLLDGPKTVKELSLLTETDELSLKRLLKMLVGFGLFAEENEGLFINSDLSLLLAKKHPESLYSLSLFFGEEIHEAWDAIVPSLKLNTPAFEITHQKPVFTYFKENPLRAALFQDAMKQKSQAVIQSSIASYDFKKFHTIYDIGGGYGQFMIALLNDNPNLKGMIFELPEVIEILKIRSPLLESPRCELVAGNFFESIPEGGDAYLLKSVLHDWEEEKSEKILAKCYEAMTEKSRLLIIETILLPKDRSRYANCMDMQMMMITGGKERTGEAFKEMLEKAGFQIVDIYPTATEFSIIEAKKKR</sequence>